<gene>
    <name evidence="1" type="ORF">TKK_018898</name>
</gene>
<dbReference type="EMBL" id="JBJJXI010000155">
    <property type="protein sequence ID" value="KAL3385528.1"/>
    <property type="molecule type" value="Genomic_DNA"/>
</dbReference>
<sequence>MRPVLITSEQRPLACETPGKRRPIPPRLADREMETLSDSFCGLVIRIPEVHLHDKVPKKKNTIQKLEPPYSKKFGQKNYDDATNNQNPEIEALDSVNKILKFGRMPHYRAWSKLLPAFVGQINPIETPLKIAEEIPEVSREVGGEGFEDATALEILELVSPQEENLEIEDLEQIVDATKIENVPDTEEEPPTVQFGASSIIKVMTVLQDIIDKAMNHDPVMS</sequence>
<dbReference type="Proteomes" id="UP001627154">
    <property type="component" value="Unassembled WGS sequence"/>
</dbReference>
<evidence type="ECO:0000313" key="2">
    <source>
        <dbReference type="Proteomes" id="UP001627154"/>
    </source>
</evidence>
<reference evidence="1 2" key="1">
    <citation type="journal article" date="2024" name="bioRxiv">
        <title>A reference genome for Trichogramma kaykai: A tiny desert-dwelling parasitoid wasp with competing sex-ratio distorters.</title>
        <authorList>
            <person name="Culotta J."/>
            <person name="Lindsey A.R."/>
        </authorList>
    </citation>
    <scope>NUCLEOTIDE SEQUENCE [LARGE SCALE GENOMIC DNA]</scope>
    <source>
        <strain evidence="1 2">KSX58</strain>
    </source>
</reference>
<protein>
    <submittedName>
        <fullName evidence="1">Uncharacterized protein</fullName>
    </submittedName>
</protein>
<organism evidence="1 2">
    <name type="scientific">Trichogramma kaykai</name>
    <dbReference type="NCBI Taxonomy" id="54128"/>
    <lineage>
        <taxon>Eukaryota</taxon>
        <taxon>Metazoa</taxon>
        <taxon>Ecdysozoa</taxon>
        <taxon>Arthropoda</taxon>
        <taxon>Hexapoda</taxon>
        <taxon>Insecta</taxon>
        <taxon>Pterygota</taxon>
        <taxon>Neoptera</taxon>
        <taxon>Endopterygota</taxon>
        <taxon>Hymenoptera</taxon>
        <taxon>Apocrita</taxon>
        <taxon>Proctotrupomorpha</taxon>
        <taxon>Chalcidoidea</taxon>
        <taxon>Trichogrammatidae</taxon>
        <taxon>Trichogramma</taxon>
    </lineage>
</organism>
<dbReference type="AlphaFoldDB" id="A0ABD2VY33"/>
<evidence type="ECO:0000313" key="1">
    <source>
        <dbReference type="EMBL" id="KAL3385528.1"/>
    </source>
</evidence>
<keyword evidence="2" id="KW-1185">Reference proteome</keyword>
<accession>A0ABD2VY33</accession>
<proteinExistence type="predicted"/>
<comment type="caution">
    <text evidence="1">The sequence shown here is derived from an EMBL/GenBank/DDBJ whole genome shotgun (WGS) entry which is preliminary data.</text>
</comment>
<name>A0ABD2VY33_9HYME</name>